<dbReference type="Proteomes" id="UP001530400">
    <property type="component" value="Unassembled WGS sequence"/>
</dbReference>
<reference evidence="2 3" key="1">
    <citation type="submission" date="2024-10" db="EMBL/GenBank/DDBJ databases">
        <title>Updated reference genomes for cyclostephanoid diatoms.</title>
        <authorList>
            <person name="Roberts W.R."/>
            <person name="Alverson A.J."/>
        </authorList>
    </citation>
    <scope>NUCLEOTIDE SEQUENCE [LARGE SCALE GENOMIC DNA]</scope>
    <source>
        <strain evidence="2 3">AJA010-31</strain>
    </source>
</reference>
<gene>
    <name evidence="2" type="ORF">ACHAWO_012614</name>
</gene>
<protein>
    <submittedName>
        <fullName evidence="2">Uncharacterized protein</fullName>
    </submittedName>
</protein>
<sequence length="456" mass="51487">MADGESEKLSIINEILRLEASTNDALRSSRDEIERLEIVSSQKKDEVEELERELNALLESRTKKKKRITLRPKRLRNLTISSAGDAAEELSIRLSATKRSESAAIADDNASCTYTVATFDKTDEMELASLWNSFRSNGDGDASTLLGGGSAVHSIGASHLDNMIIAKELLSQKQDLLERKQVELEQYQQQYNTNERMLQQMQQQLSMIQRDQAARCDEHNSTIISLNKTKSDLISRIKWRENRILEEEKNLAELKGRLAAAKNANAPAQCQSPSIKSTENDVLNELTKLISECAELLTNFSTSIFKMIESTITLPPHSYISFSIGDMSDTSTADTNGHKQQDMCSSLCTTTDSEDKVGADEQQQLDELQRSERQYDAKIRLIQNDIKSFQSTYDEEIDSNKRVLDDLQNQVTSLKERLVHGGNEIKRLVGEVESLNEKEQDLLEFINASDVYDYEE</sequence>
<dbReference type="EMBL" id="JALLPJ020000440">
    <property type="protein sequence ID" value="KAL3792012.1"/>
    <property type="molecule type" value="Genomic_DNA"/>
</dbReference>
<feature type="coiled-coil region" evidence="1">
    <location>
        <begin position="166"/>
        <end position="211"/>
    </location>
</feature>
<proteinExistence type="predicted"/>
<evidence type="ECO:0000256" key="1">
    <source>
        <dbReference type="SAM" id="Coils"/>
    </source>
</evidence>
<keyword evidence="1" id="KW-0175">Coiled coil</keyword>
<keyword evidence="3" id="KW-1185">Reference proteome</keyword>
<evidence type="ECO:0000313" key="2">
    <source>
        <dbReference type="EMBL" id="KAL3792012.1"/>
    </source>
</evidence>
<dbReference type="AlphaFoldDB" id="A0ABD3PVI4"/>
<comment type="caution">
    <text evidence="2">The sequence shown here is derived from an EMBL/GenBank/DDBJ whole genome shotgun (WGS) entry which is preliminary data.</text>
</comment>
<accession>A0ABD3PVI4</accession>
<feature type="coiled-coil region" evidence="1">
    <location>
        <begin position="26"/>
        <end position="67"/>
    </location>
</feature>
<evidence type="ECO:0000313" key="3">
    <source>
        <dbReference type="Proteomes" id="UP001530400"/>
    </source>
</evidence>
<feature type="coiled-coil region" evidence="1">
    <location>
        <begin position="365"/>
        <end position="417"/>
    </location>
</feature>
<organism evidence="2 3">
    <name type="scientific">Cyclotella atomus</name>
    <dbReference type="NCBI Taxonomy" id="382360"/>
    <lineage>
        <taxon>Eukaryota</taxon>
        <taxon>Sar</taxon>
        <taxon>Stramenopiles</taxon>
        <taxon>Ochrophyta</taxon>
        <taxon>Bacillariophyta</taxon>
        <taxon>Coscinodiscophyceae</taxon>
        <taxon>Thalassiosirophycidae</taxon>
        <taxon>Stephanodiscales</taxon>
        <taxon>Stephanodiscaceae</taxon>
        <taxon>Cyclotella</taxon>
    </lineage>
</organism>
<name>A0ABD3PVI4_9STRA</name>